<gene>
    <name evidence="5" type="ORF">C1SCF055_LOCUS17595</name>
</gene>
<evidence type="ECO:0000256" key="4">
    <source>
        <dbReference type="SAM" id="SignalP"/>
    </source>
</evidence>
<dbReference type="SMART" id="SM00855">
    <property type="entry name" value="PGAM"/>
    <property type="match status" value="1"/>
</dbReference>
<protein>
    <submittedName>
        <fullName evidence="7">Phosphoglycerate mutase (2,3-diphosphoglycerate-dependent)</fullName>
    </submittedName>
</protein>
<dbReference type="Proteomes" id="UP001152797">
    <property type="component" value="Unassembled WGS sequence"/>
</dbReference>
<feature type="active site" description="Tele-phosphohistidine intermediate" evidence="2">
    <location>
        <position position="40"/>
    </location>
</feature>
<dbReference type="PROSITE" id="PS00175">
    <property type="entry name" value="PG_MUTASE"/>
    <property type="match status" value="1"/>
</dbReference>
<evidence type="ECO:0000256" key="3">
    <source>
        <dbReference type="PIRSR" id="PIRSR613078-2"/>
    </source>
</evidence>
<dbReference type="InterPro" id="IPR013078">
    <property type="entry name" value="His_Pase_superF_clade-1"/>
</dbReference>
<evidence type="ECO:0000256" key="2">
    <source>
        <dbReference type="PIRSR" id="PIRSR613078-1"/>
    </source>
</evidence>
<dbReference type="InterPro" id="IPR001345">
    <property type="entry name" value="PG/BPGM_mutase_AS"/>
</dbReference>
<feature type="active site" description="Proton donor/acceptor" evidence="2">
    <location>
        <position position="122"/>
    </location>
</feature>
<dbReference type="GO" id="GO:0005829">
    <property type="term" value="C:cytosol"/>
    <property type="evidence" value="ECO:0007669"/>
    <property type="project" value="TreeGrafter"/>
</dbReference>
<dbReference type="EMBL" id="CAMXCT030001497">
    <property type="protein sequence ID" value="CAL4777933.1"/>
    <property type="molecule type" value="Genomic_DNA"/>
</dbReference>
<sequence>HTMLATHRHRCHRASVCVASALLAVRHASQLPFTCVVVRHGETDWNRQLRVQGTTDVPLNARGRLQAERCADSVLTQFRHRLCPSERSTPILSSSLQRAADTAQAIARAVTAEVHKDIRLNEWNLGVIEGMS</sequence>
<evidence type="ECO:0000313" key="5">
    <source>
        <dbReference type="EMBL" id="CAI3990621.1"/>
    </source>
</evidence>
<dbReference type="EMBL" id="CAMXCT020001497">
    <property type="protein sequence ID" value="CAL1143996.1"/>
    <property type="molecule type" value="Genomic_DNA"/>
</dbReference>
<name>A0A9P1FWE5_9DINO</name>
<dbReference type="CDD" id="cd07067">
    <property type="entry name" value="HP_PGM_like"/>
    <property type="match status" value="1"/>
</dbReference>
<keyword evidence="4" id="KW-0732">Signal</keyword>
<feature type="chain" id="PRO_5043272279" evidence="4">
    <location>
        <begin position="31"/>
        <end position="132"/>
    </location>
</feature>
<dbReference type="InterPro" id="IPR029033">
    <property type="entry name" value="His_PPase_superfam"/>
</dbReference>
<keyword evidence="1" id="KW-0378">Hydrolase</keyword>
<comment type="caution">
    <text evidence="5">The sequence shown here is derived from an EMBL/GenBank/DDBJ whole genome shotgun (WGS) entry which is preliminary data.</text>
</comment>
<feature type="non-terminal residue" evidence="5">
    <location>
        <position position="132"/>
    </location>
</feature>
<reference evidence="5" key="1">
    <citation type="submission" date="2022-10" db="EMBL/GenBank/DDBJ databases">
        <authorList>
            <person name="Chen Y."/>
            <person name="Dougan E. K."/>
            <person name="Chan C."/>
            <person name="Rhodes N."/>
            <person name="Thang M."/>
        </authorList>
    </citation>
    <scope>NUCLEOTIDE SEQUENCE</scope>
</reference>
<feature type="non-terminal residue" evidence="5">
    <location>
        <position position="1"/>
    </location>
</feature>
<dbReference type="PANTHER" id="PTHR46517">
    <property type="entry name" value="FRUCTOSE-2,6-BISPHOSPHATASE TIGAR"/>
    <property type="match status" value="1"/>
</dbReference>
<proteinExistence type="predicted"/>
<dbReference type="SUPFAM" id="SSF53254">
    <property type="entry name" value="Phosphoglycerate mutase-like"/>
    <property type="match status" value="1"/>
</dbReference>
<feature type="binding site" evidence="3">
    <location>
        <position position="98"/>
    </location>
    <ligand>
        <name>substrate</name>
    </ligand>
</feature>
<dbReference type="EMBL" id="CAMXCT010001497">
    <property type="protein sequence ID" value="CAI3990621.1"/>
    <property type="molecule type" value="Genomic_DNA"/>
</dbReference>
<accession>A0A9P1FWE5</accession>
<dbReference type="AlphaFoldDB" id="A0A9P1FWE5"/>
<reference evidence="6" key="2">
    <citation type="submission" date="2024-04" db="EMBL/GenBank/DDBJ databases">
        <authorList>
            <person name="Chen Y."/>
            <person name="Shah S."/>
            <person name="Dougan E. K."/>
            <person name="Thang M."/>
            <person name="Chan C."/>
        </authorList>
    </citation>
    <scope>NUCLEOTIDE SEQUENCE [LARGE SCALE GENOMIC DNA]</scope>
</reference>
<evidence type="ECO:0000313" key="8">
    <source>
        <dbReference type="Proteomes" id="UP001152797"/>
    </source>
</evidence>
<evidence type="ECO:0000313" key="6">
    <source>
        <dbReference type="EMBL" id="CAL1143996.1"/>
    </source>
</evidence>
<feature type="binding site" evidence="3">
    <location>
        <begin position="39"/>
        <end position="46"/>
    </location>
    <ligand>
        <name>substrate</name>
    </ligand>
</feature>
<dbReference type="Gene3D" id="3.40.50.1240">
    <property type="entry name" value="Phosphoglycerate mutase-like"/>
    <property type="match status" value="1"/>
</dbReference>
<dbReference type="GO" id="GO:0043456">
    <property type="term" value="P:regulation of pentose-phosphate shunt"/>
    <property type="evidence" value="ECO:0007669"/>
    <property type="project" value="TreeGrafter"/>
</dbReference>
<evidence type="ECO:0000313" key="7">
    <source>
        <dbReference type="EMBL" id="CAL4777933.1"/>
    </source>
</evidence>
<dbReference type="OrthoDB" id="354304at2759"/>
<dbReference type="PANTHER" id="PTHR46517:SF1">
    <property type="entry name" value="FRUCTOSE-2,6-BISPHOSPHATASE TIGAR"/>
    <property type="match status" value="1"/>
</dbReference>
<organism evidence="5">
    <name type="scientific">Cladocopium goreaui</name>
    <dbReference type="NCBI Taxonomy" id="2562237"/>
    <lineage>
        <taxon>Eukaryota</taxon>
        <taxon>Sar</taxon>
        <taxon>Alveolata</taxon>
        <taxon>Dinophyceae</taxon>
        <taxon>Suessiales</taxon>
        <taxon>Symbiodiniaceae</taxon>
        <taxon>Cladocopium</taxon>
    </lineage>
</organism>
<evidence type="ECO:0000256" key="1">
    <source>
        <dbReference type="ARBA" id="ARBA00022801"/>
    </source>
</evidence>
<dbReference type="Pfam" id="PF00300">
    <property type="entry name" value="His_Phos_1"/>
    <property type="match status" value="1"/>
</dbReference>
<keyword evidence="8" id="KW-1185">Reference proteome</keyword>
<dbReference type="InterPro" id="IPR051695">
    <property type="entry name" value="Phosphoglycerate_Mutase"/>
</dbReference>
<dbReference type="GO" id="GO:0004331">
    <property type="term" value="F:fructose-2,6-bisphosphate 2-phosphatase activity"/>
    <property type="evidence" value="ECO:0007669"/>
    <property type="project" value="TreeGrafter"/>
</dbReference>
<feature type="signal peptide" evidence="4">
    <location>
        <begin position="1"/>
        <end position="30"/>
    </location>
</feature>
<dbReference type="GO" id="GO:0045820">
    <property type="term" value="P:negative regulation of glycolytic process"/>
    <property type="evidence" value="ECO:0007669"/>
    <property type="project" value="TreeGrafter"/>
</dbReference>